<evidence type="ECO:0000256" key="1">
    <source>
        <dbReference type="ARBA" id="ARBA00022723"/>
    </source>
</evidence>
<name>K6WL98_9MICO</name>
<dbReference type="STRING" id="1184609.KILIM_007_00240"/>
<sequence>MTTAPTLLPPRHDRSAHLDRGAPTDLVLVAHGTRDAAGAATSHRIREAVAAQLPGVHVELAYVDVQEPRVAQVVAARAAAGRRVAVVPLLLSMGYHVQVDVLGAVAPHALAATSGALGPHPLLVQALIERLVQGGAKPGDAIVLAAAGSSRPQAAADAKAVAALLARRWPGRVGVGFGASASPTVPAAVAAARAWRACRTGRAVVASYLIGEGFFHDRLREAGADLVTDPLAEHPAVIELITHRYADARAHLDEVTRATG</sequence>
<dbReference type="PANTHER" id="PTHR33542">
    <property type="entry name" value="SIROHYDROCHLORIN FERROCHELATASE, CHLOROPLASTIC"/>
    <property type="match status" value="1"/>
</dbReference>
<dbReference type="Proteomes" id="UP000008366">
    <property type="component" value="Unassembled WGS sequence"/>
</dbReference>
<dbReference type="OrthoDB" id="7345302at2"/>
<dbReference type="GO" id="GO:0016829">
    <property type="term" value="F:lyase activity"/>
    <property type="evidence" value="ECO:0007669"/>
    <property type="project" value="UniProtKB-KW"/>
</dbReference>
<dbReference type="SUPFAM" id="SSF53800">
    <property type="entry name" value="Chelatase"/>
    <property type="match status" value="1"/>
</dbReference>
<dbReference type="EMBL" id="BAHD01000007">
    <property type="protein sequence ID" value="GAB94586.1"/>
    <property type="molecule type" value="Genomic_DNA"/>
</dbReference>
<dbReference type="Pfam" id="PF01903">
    <property type="entry name" value="CbiX"/>
    <property type="match status" value="2"/>
</dbReference>
<feature type="compositionally biased region" description="Basic and acidic residues" evidence="3">
    <location>
        <begin position="10"/>
        <end position="20"/>
    </location>
</feature>
<dbReference type="Gene3D" id="3.40.50.1400">
    <property type="match status" value="2"/>
</dbReference>
<keyword evidence="5" id="KW-1185">Reference proteome</keyword>
<dbReference type="PANTHER" id="PTHR33542:SF5">
    <property type="entry name" value="FERROCHELATASE CHE1"/>
    <property type="match status" value="1"/>
</dbReference>
<dbReference type="RefSeq" id="WP_006591119.1">
    <property type="nucleotide sequence ID" value="NZ_BAHD01000007.1"/>
</dbReference>
<dbReference type="InterPro" id="IPR050963">
    <property type="entry name" value="Sirohydro_Cobaltochel/CbiX"/>
</dbReference>
<protein>
    <recommendedName>
        <fullName evidence="6">Ferrochelatase</fullName>
    </recommendedName>
</protein>
<keyword evidence="1" id="KW-0479">Metal-binding</keyword>
<comment type="caution">
    <text evidence="4">The sequence shown here is derived from an EMBL/GenBank/DDBJ whole genome shotgun (WGS) entry which is preliminary data.</text>
</comment>
<dbReference type="eggNOG" id="COG2138">
    <property type="taxonomic scope" value="Bacteria"/>
</dbReference>
<proteinExistence type="predicted"/>
<evidence type="ECO:0000313" key="5">
    <source>
        <dbReference type="Proteomes" id="UP000008366"/>
    </source>
</evidence>
<organism evidence="4 5">
    <name type="scientific">Kineosphaera limosa NBRC 100340</name>
    <dbReference type="NCBI Taxonomy" id="1184609"/>
    <lineage>
        <taxon>Bacteria</taxon>
        <taxon>Bacillati</taxon>
        <taxon>Actinomycetota</taxon>
        <taxon>Actinomycetes</taxon>
        <taxon>Micrococcales</taxon>
        <taxon>Dermatophilaceae</taxon>
        <taxon>Kineosphaera</taxon>
    </lineage>
</organism>
<gene>
    <name evidence="4" type="ORF">KILIM_007_00240</name>
</gene>
<evidence type="ECO:0000313" key="4">
    <source>
        <dbReference type="EMBL" id="GAB94586.1"/>
    </source>
</evidence>
<feature type="region of interest" description="Disordered" evidence="3">
    <location>
        <begin position="1"/>
        <end position="20"/>
    </location>
</feature>
<reference evidence="4 5" key="1">
    <citation type="submission" date="2012-08" db="EMBL/GenBank/DDBJ databases">
        <title>Whole genome shotgun sequence of Kineosphaera limosa NBRC 100340.</title>
        <authorList>
            <person name="Yoshida I."/>
            <person name="Isaki S."/>
            <person name="Hosoyama A."/>
            <person name="Tsuchikane K."/>
            <person name="Katsumata H."/>
            <person name="Ando Y."/>
            <person name="Ohji S."/>
            <person name="Hamada M."/>
            <person name="Tamura T."/>
            <person name="Yamazoe A."/>
            <person name="Yamazaki S."/>
            <person name="Fujita N."/>
        </authorList>
    </citation>
    <scope>NUCLEOTIDE SEQUENCE [LARGE SCALE GENOMIC DNA]</scope>
    <source>
        <strain evidence="4 5">NBRC 100340</strain>
    </source>
</reference>
<dbReference type="AlphaFoldDB" id="K6WL98"/>
<dbReference type="InterPro" id="IPR002762">
    <property type="entry name" value="CbiX-like"/>
</dbReference>
<evidence type="ECO:0008006" key="6">
    <source>
        <dbReference type="Google" id="ProtNLM"/>
    </source>
</evidence>
<dbReference type="GO" id="GO:0046872">
    <property type="term" value="F:metal ion binding"/>
    <property type="evidence" value="ECO:0007669"/>
    <property type="project" value="UniProtKB-KW"/>
</dbReference>
<accession>K6WL98</accession>
<evidence type="ECO:0000256" key="2">
    <source>
        <dbReference type="ARBA" id="ARBA00023239"/>
    </source>
</evidence>
<keyword evidence="2" id="KW-0456">Lyase</keyword>
<evidence type="ECO:0000256" key="3">
    <source>
        <dbReference type="SAM" id="MobiDB-lite"/>
    </source>
</evidence>